<dbReference type="EMBL" id="DVNZ01000201">
    <property type="protein sequence ID" value="HIU94774.1"/>
    <property type="molecule type" value="Genomic_DNA"/>
</dbReference>
<dbReference type="Gene3D" id="3.40.50.360">
    <property type="match status" value="1"/>
</dbReference>
<gene>
    <name evidence="4" type="ORF">IAD24_06395</name>
</gene>
<evidence type="ECO:0000313" key="5">
    <source>
        <dbReference type="Proteomes" id="UP000824128"/>
    </source>
</evidence>
<dbReference type="SUPFAM" id="SSF52218">
    <property type="entry name" value="Flavoproteins"/>
    <property type="match status" value="1"/>
</dbReference>
<dbReference type="PANTHER" id="PTHR43278">
    <property type="entry name" value="NAD(P)H-DEPENDENT FMN-CONTAINING OXIDOREDUCTASE YWQN-RELATED"/>
    <property type="match status" value="1"/>
</dbReference>
<proteinExistence type="predicted"/>
<accession>A0A9D1N4U6</accession>
<dbReference type="InterPro" id="IPR051796">
    <property type="entry name" value="ISF_SsuE-like"/>
</dbReference>
<evidence type="ECO:0000256" key="2">
    <source>
        <dbReference type="ARBA" id="ARBA00022643"/>
    </source>
</evidence>
<feature type="domain" description="NADPH-dependent FMN reductase-like" evidence="3">
    <location>
        <begin position="4"/>
        <end position="125"/>
    </location>
</feature>
<organism evidence="4 5">
    <name type="scientific">Candidatus Aphodomorpha intestinavium</name>
    <dbReference type="NCBI Taxonomy" id="2840672"/>
    <lineage>
        <taxon>Bacteria</taxon>
        <taxon>Bacillati</taxon>
        <taxon>Bacillota</taxon>
        <taxon>Clostridia</taxon>
        <taxon>Eubacteriales</taxon>
        <taxon>Candidatus Aphodomorpha</taxon>
    </lineage>
</organism>
<dbReference type="GO" id="GO:0016491">
    <property type="term" value="F:oxidoreductase activity"/>
    <property type="evidence" value="ECO:0007669"/>
    <property type="project" value="InterPro"/>
</dbReference>
<reference evidence="4" key="1">
    <citation type="submission" date="2020-10" db="EMBL/GenBank/DDBJ databases">
        <authorList>
            <person name="Gilroy R."/>
        </authorList>
    </citation>
    <scope>NUCLEOTIDE SEQUENCE</scope>
    <source>
        <strain evidence="4">ChiGjej2B2-16831</strain>
    </source>
</reference>
<name>A0A9D1N4U6_9FIRM</name>
<evidence type="ECO:0000259" key="3">
    <source>
        <dbReference type="Pfam" id="PF03358"/>
    </source>
</evidence>
<dbReference type="InterPro" id="IPR005025">
    <property type="entry name" value="FMN_Rdtase-like_dom"/>
</dbReference>
<keyword evidence="2" id="KW-0288">FMN</keyword>
<reference evidence="4" key="2">
    <citation type="journal article" date="2021" name="PeerJ">
        <title>Extensive microbial diversity within the chicken gut microbiome revealed by metagenomics and culture.</title>
        <authorList>
            <person name="Gilroy R."/>
            <person name="Ravi A."/>
            <person name="Getino M."/>
            <person name="Pursley I."/>
            <person name="Horton D.L."/>
            <person name="Alikhan N.F."/>
            <person name="Baker D."/>
            <person name="Gharbi K."/>
            <person name="Hall N."/>
            <person name="Watson M."/>
            <person name="Adriaenssens E.M."/>
            <person name="Foster-Nyarko E."/>
            <person name="Jarju S."/>
            <person name="Secka A."/>
            <person name="Antonio M."/>
            <person name="Oren A."/>
            <person name="Chaudhuri R.R."/>
            <person name="La Ragione R."/>
            <person name="Hildebrand F."/>
            <person name="Pallen M.J."/>
        </authorList>
    </citation>
    <scope>NUCLEOTIDE SEQUENCE</scope>
    <source>
        <strain evidence="4">ChiGjej2B2-16831</strain>
    </source>
</reference>
<protein>
    <submittedName>
        <fullName evidence="4">Flavodoxin family protein</fullName>
    </submittedName>
</protein>
<evidence type="ECO:0000313" key="4">
    <source>
        <dbReference type="EMBL" id="HIU94774.1"/>
    </source>
</evidence>
<dbReference type="PANTHER" id="PTHR43278:SF2">
    <property type="entry name" value="IRON-SULFUR FLAVOPROTEIN"/>
    <property type="match status" value="1"/>
</dbReference>
<dbReference type="Pfam" id="PF03358">
    <property type="entry name" value="FMN_red"/>
    <property type="match status" value="1"/>
</dbReference>
<keyword evidence="1" id="KW-0285">Flavoprotein</keyword>
<evidence type="ECO:0000256" key="1">
    <source>
        <dbReference type="ARBA" id="ARBA00022630"/>
    </source>
</evidence>
<comment type="caution">
    <text evidence="4">The sequence shown here is derived from an EMBL/GenBank/DDBJ whole genome shotgun (WGS) entry which is preliminary data.</text>
</comment>
<dbReference type="AlphaFoldDB" id="A0A9D1N4U6"/>
<sequence length="180" mass="19325">MPKNVLIITASLRKNSNTDALAAAFARGAQEAGHAVETVSLKDRAIGFCRGCMACQRTQRCVLRDDAPAIAERVRQADVLVFASPVYYYCLSGQLKTMLDRCNPLFTAEYAFRDVYLLTAAADAQERANEGAVKGMQGWVDCFERARLAGTVFAGGVDGPGEIAGHPALAAAYEMGRGIE</sequence>
<dbReference type="Proteomes" id="UP000824128">
    <property type="component" value="Unassembled WGS sequence"/>
</dbReference>
<dbReference type="InterPro" id="IPR029039">
    <property type="entry name" value="Flavoprotein-like_sf"/>
</dbReference>